<protein>
    <recommendedName>
        <fullName evidence="2">FAD assembly factor SdhE</fullName>
    </recommendedName>
</protein>
<dbReference type="Pfam" id="PF03937">
    <property type="entry name" value="Sdh5"/>
    <property type="match status" value="1"/>
</dbReference>
<organism evidence="4">
    <name type="scientific">Magnetococcus massalia (strain MO-1)</name>
    <dbReference type="NCBI Taxonomy" id="451514"/>
    <lineage>
        <taxon>Bacteria</taxon>
        <taxon>Pseudomonadati</taxon>
        <taxon>Pseudomonadota</taxon>
        <taxon>Magnetococcia</taxon>
        <taxon>Magnetococcales</taxon>
        <taxon>Magnetococcaceae</taxon>
        <taxon>Magnetococcus</taxon>
    </lineage>
</organism>
<dbReference type="Gene3D" id="1.10.150.250">
    <property type="entry name" value="Flavinator of succinate dehydrogenase"/>
    <property type="match status" value="1"/>
</dbReference>
<proteinExistence type="inferred from homology"/>
<sequence>MSTHDLDALKKRLRQSESRRPMLELELLLEKFLAAELDGFDQSKCESLSNLLVYPDADILDWLGGLKKPPAEVDEQMLKLMAEYWPRSEG</sequence>
<dbReference type="SUPFAM" id="SSF109910">
    <property type="entry name" value="YgfY-like"/>
    <property type="match status" value="1"/>
</dbReference>
<accession>A0A1S7LFT8</accession>
<dbReference type="InterPro" id="IPR005631">
    <property type="entry name" value="SDH"/>
</dbReference>
<gene>
    <name evidence="4" type="ORF">MAGMO_1636</name>
</gene>
<name>A0A1S7LFT8_MAGMO</name>
<comment type="similarity">
    <text evidence="1">Belongs to the SdhE FAD assembly factor family.</text>
</comment>
<evidence type="ECO:0000256" key="1">
    <source>
        <dbReference type="ARBA" id="ARBA00008571"/>
    </source>
</evidence>
<evidence type="ECO:0000256" key="3">
    <source>
        <dbReference type="ARBA" id="ARBA00023186"/>
    </source>
</evidence>
<dbReference type="InterPro" id="IPR036714">
    <property type="entry name" value="SDH_sf"/>
</dbReference>
<reference evidence="4" key="1">
    <citation type="submission" date="2015-04" db="EMBL/GenBank/DDBJ databases">
        <authorList>
            <person name="Syromyatnikov M.Y."/>
            <person name="Popov V.N."/>
        </authorList>
    </citation>
    <scope>NUCLEOTIDE SEQUENCE</scope>
    <source>
        <strain evidence="4">MO-1</strain>
    </source>
</reference>
<dbReference type="AlphaFoldDB" id="A0A1S7LFT8"/>
<keyword evidence="3" id="KW-0143">Chaperone</keyword>
<evidence type="ECO:0000313" key="4">
    <source>
        <dbReference type="EMBL" id="CRH05820.1"/>
    </source>
</evidence>
<evidence type="ECO:0000256" key="2">
    <source>
        <dbReference type="ARBA" id="ARBA00019418"/>
    </source>
</evidence>
<dbReference type="EMBL" id="LO017727">
    <property type="protein sequence ID" value="CRH05820.1"/>
    <property type="molecule type" value="Genomic_DNA"/>
</dbReference>